<keyword evidence="2" id="KW-0175">Coiled coil</keyword>
<dbReference type="InterPro" id="IPR024843">
    <property type="entry name" value="Dapper"/>
</dbReference>
<accession>A0A7L2JVW0</accession>
<evidence type="ECO:0000313" key="4">
    <source>
        <dbReference type="EMBL" id="NXR27772.1"/>
    </source>
</evidence>
<feature type="compositionally biased region" description="Polar residues" evidence="3">
    <location>
        <begin position="291"/>
        <end position="312"/>
    </location>
</feature>
<feature type="region of interest" description="Disordered" evidence="3">
    <location>
        <begin position="215"/>
        <end position="244"/>
    </location>
</feature>
<dbReference type="OrthoDB" id="9950432at2759"/>
<feature type="region of interest" description="Disordered" evidence="3">
    <location>
        <begin position="291"/>
        <end position="331"/>
    </location>
</feature>
<evidence type="ECO:0000256" key="1">
    <source>
        <dbReference type="ARBA" id="ARBA00010807"/>
    </source>
</evidence>
<dbReference type="GO" id="GO:1900108">
    <property type="term" value="P:negative regulation of nodal signaling pathway"/>
    <property type="evidence" value="ECO:0007669"/>
    <property type="project" value="TreeGrafter"/>
</dbReference>
<feature type="region of interest" description="Disordered" evidence="3">
    <location>
        <begin position="576"/>
        <end position="622"/>
    </location>
</feature>
<dbReference type="Pfam" id="PF15268">
    <property type="entry name" value="Dapper"/>
    <property type="match status" value="1"/>
</dbReference>
<evidence type="ECO:0000256" key="3">
    <source>
        <dbReference type="SAM" id="MobiDB-lite"/>
    </source>
</evidence>
<feature type="non-terminal residue" evidence="4">
    <location>
        <position position="737"/>
    </location>
</feature>
<dbReference type="PANTHER" id="PTHR15919:SF13">
    <property type="entry name" value="DAPPER HOMOLOG 2"/>
    <property type="match status" value="1"/>
</dbReference>
<dbReference type="AlphaFoldDB" id="A0A7L2JVW0"/>
<dbReference type="PANTHER" id="PTHR15919">
    <property type="entry name" value="DAPPER-RELATED"/>
    <property type="match status" value="1"/>
</dbReference>
<dbReference type="Proteomes" id="UP000590623">
    <property type="component" value="Unassembled WGS sequence"/>
</dbReference>
<dbReference type="GO" id="GO:0005737">
    <property type="term" value="C:cytoplasm"/>
    <property type="evidence" value="ECO:0007669"/>
    <property type="project" value="TreeGrafter"/>
</dbReference>
<dbReference type="EMBL" id="VWYM01024011">
    <property type="protein sequence ID" value="NXR27772.1"/>
    <property type="molecule type" value="Genomic_DNA"/>
</dbReference>
<keyword evidence="5" id="KW-1185">Reference proteome</keyword>
<gene>
    <name evidence="4" type="primary">Dact2</name>
    <name evidence="4" type="ORF">CINMEX_R04098</name>
</gene>
<comment type="caution">
    <text evidence="4">The sequence shown here is derived from an EMBL/GenBank/DDBJ whole genome shotgun (WGS) entry which is preliminary data.</text>
</comment>
<evidence type="ECO:0000256" key="2">
    <source>
        <dbReference type="ARBA" id="ARBA00023054"/>
    </source>
</evidence>
<feature type="compositionally biased region" description="Basic and acidic residues" evidence="3">
    <location>
        <begin position="611"/>
        <end position="622"/>
    </location>
</feature>
<name>A0A7L2JVW0_CINMU</name>
<reference evidence="4 5" key="1">
    <citation type="submission" date="2019-09" db="EMBL/GenBank/DDBJ databases">
        <title>Bird 10,000 Genomes (B10K) Project - Family phase.</title>
        <authorList>
            <person name="Zhang G."/>
        </authorList>
    </citation>
    <scope>NUCLEOTIDE SEQUENCE [LARGE SCALE GENOMIC DNA]</scope>
    <source>
        <strain evidence="4">B10K-DU-001-77</strain>
        <tissue evidence="4">Muscle</tissue>
    </source>
</reference>
<feature type="compositionally biased region" description="Basic and acidic residues" evidence="3">
    <location>
        <begin position="313"/>
        <end position="330"/>
    </location>
</feature>
<evidence type="ECO:0000313" key="5">
    <source>
        <dbReference type="Proteomes" id="UP000590623"/>
    </source>
</evidence>
<organism evidence="4 5">
    <name type="scientific">Cinclus mexicanus</name>
    <name type="common">American dipper</name>
    <dbReference type="NCBI Taxonomy" id="161649"/>
    <lineage>
        <taxon>Eukaryota</taxon>
        <taxon>Metazoa</taxon>
        <taxon>Chordata</taxon>
        <taxon>Craniata</taxon>
        <taxon>Vertebrata</taxon>
        <taxon>Euteleostomi</taxon>
        <taxon>Archelosauria</taxon>
        <taxon>Archosauria</taxon>
        <taxon>Dinosauria</taxon>
        <taxon>Saurischia</taxon>
        <taxon>Theropoda</taxon>
        <taxon>Coelurosauria</taxon>
        <taxon>Aves</taxon>
        <taxon>Neognathae</taxon>
        <taxon>Neoaves</taxon>
        <taxon>Telluraves</taxon>
        <taxon>Australaves</taxon>
        <taxon>Passeriformes</taxon>
        <taxon>Cinclidae</taxon>
        <taxon>Cinclus</taxon>
    </lineage>
</organism>
<sequence length="737" mass="80126">SRLRRQDLGLKSHLDQLDQRISELKLDVSKTSSEYFDSDSRPSSGFYDLSDGGSCSLSNSCTSVYSESISSSHTSLLPSSQHPKARLSVFDYRPKSADETTVHATSFQQQGTYVSDGCWIGASRDVSGTPARSRPRPVSTGDLERLTPADARFQKELDPKSMLPLCHNGDMHLFSMDPKFQNDLVSKNGIDVYPYPSPLHAVALQSPLFSLVGTSPESDFQAPPSKPMPGMTGPSLIKTRPTTEVKPGGYINKLLQLTRCKGSTRAEATEWVSPKTQPATVQQRLIITPSTGGVKINSSSSHLEKQTSSLESSKAEGKLSREVPEGECAKQQETISCMNEEQPSTQPDIEPSAVNSCYPAKSAARGSLADATESSVERSLSCSQLCQGDSSPDTWNARAVPPKKLPIKRCGNAKLAYAGGHEQVARAEFVHAQFVPAESHQVRVKFASSKTKAVKIKRRNSEKVVRPGKQAFCMEKVRGSHGATKLPAEWNQLQRPQGMKSLVRRPSYSGDMAGRSCSESSLFPVQVRLPTVPSRPELYGASAKALYSLDAACDTANRKKQRKWQSTVEISAKAHQASLSHDFGPGAPRQPARRAGVPRTASVRARSKGQRHGDYAKSESDHSEYSAECASLFHSTIAETSEGEVSDFTANRFGDSESSESDSDGSSNSSSLTLDYDEGDESELIWPEGSVRQSVTVQSSSKALPPVPKICRIKASKALKKKIRRFQPASLKVMTMV</sequence>
<protein>
    <submittedName>
        <fullName evidence="4">DACT2 protein</fullName>
    </submittedName>
</protein>
<feature type="region of interest" description="Disordered" evidence="3">
    <location>
        <begin position="644"/>
        <end position="679"/>
    </location>
</feature>
<comment type="similarity">
    <text evidence="1">Belongs to the dapper family.</text>
</comment>
<proteinExistence type="inferred from homology"/>
<feature type="non-terminal residue" evidence="4">
    <location>
        <position position="1"/>
    </location>
</feature>